<evidence type="ECO:0000313" key="1">
    <source>
        <dbReference type="EMBL" id="AKH47441.1"/>
    </source>
</evidence>
<organism evidence="1">
    <name type="scientific">uncultured marine virus</name>
    <dbReference type="NCBI Taxonomy" id="186617"/>
    <lineage>
        <taxon>Viruses</taxon>
        <taxon>environmental samples</taxon>
    </lineage>
</organism>
<protein>
    <submittedName>
        <fullName evidence="1">Uncharacterized protein</fullName>
    </submittedName>
</protein>
<proteinExistence type="predicted"/>
<reference evidence="1" key="2">
    <citation type="submission" date="2015-03" db="EMBL/GenBank/DDBJ databases">
        <authorList>
            <person name="Chow C.-E.T."/>
            <person name="Winget D.M."/>
            <person name="White R.A.III."/>
            <person name="Hallam S.J."/>
            <person name="Suttle C.A."/>
        </authorList>
    </citation>
    <scope>NUCLEOTIDE SEQUENCE</scope>
    <source>
        <strain evidence="1">H4084988</strain>
    </source>
</reference>
<name>A0A0F7L8U4_9VIRU</name>
<reference evidence="1" key="1">
    <citation type="journal article" date="2015" name="Front. Microbiol.">
        <title>Combining genomic sequencing methods to explore viral diversity and reveal potential virus-host interactions.</title>
        <authorList>
            <person name="Chow C.E."/>
            <person name="Winget D.M."/>
            <person name="White R.A.III."/>
            <person name="Hallam S.J."/>
            <person name="Suttle C.A."/>
        </authorList>
    </citation>
    <scope>NUCLEOTIDE SEQUENCE</scope>
    <source>
        <strain evidence="1">H4084988</strain>
    </source>
</reference>
<sequence>MRVSIEKRGDTITLCYNLQRNPPTYDIVVFLALAEQERIKLGAKYFYVNIDSRITSQYAERMPDWDWRIKHLLIPLCLMMPKCKGVGIGSDGLELGYNFKDILPEYYNLDKFYHITAGPLALKRAESFDHTITIRQSTLNPVRNSNFDGWDNVFNFTTLINDKVLLIPDTEQESTIYNMNVEMRMAAYQNSKMNWFINNGPGCLALLNPTVPYRFLKIHTEAAPSTSMRHLNRIGLVYNESPKICTKNQKYIWLNDTEDNIRTELNTMEGFA</sequence>
<accession>A0A0F7L8U4</accession>
<dbReference type="EMBL" id="KR029594">
    <property type="protein sequence ID" value="AKH47441.1"/>
    <property type="molecule type" value="Genomic_DNA"/>
</dbReference>